<accession>A0A1W2A3H6</accession>
<sequence length="133" mass="14965">MDQIISKILSSTKNIAVVGLSANPEKPSHDVARFMQNRGFRIIPVNPNEQMILGETSYPTLSAIPFEVDLVNIFRKPEDCGELVAEATQLKVKHIWLQLGIVNEQAQAIAEQAKIDFVMNHCLKIEYLRLHNA</sequence>
<dbReference type="Proteomes" id="UP000192708">
    <property type="component" value="Unassembled WGS sequence"/>
</dbReference>
<dbReference type="EMBL" id="FWXJ01000007">
    <property type="protein sequence ID" value="SMC54981.1"/>
    <property type="molecule type" value="Genomic_DNA"/>
</dbReference>
<evidence type="ECO:0000259" key="1">
    <source>
        <dbReference type="SMART" id="SM00881"/>
    </source>
</evidence>
<organism evidence="2 3">
    <name type="scientific">Polynucleobacter kasalickyi</name>
    <dbReference type="NCBI Taxonomy" id="1938817"/>
    <lineage>
        <taxon>Bacteria</taxon>
        <taxon>Pseudomonadati</taxon>
        <taxon>Pseudomonadota</taxon>
        <taxon>Betaproteobacteria</taxon>
        <taxon>Burkholderiales</taxon>
        <taxon>Burkholderiaceae</taxon>
        <taxon>Polynucleobacter</taxon>
    </lineage>
</organism>
<dbReference type="RefSeq" id="WP_084283579.1">
    <property type="nucleotide sequence ID" value="NZ_FWXJ01000007.1"/>
</dbReference>
<name>A0A1W2A3H6_9BURK</name>
<evidence type="ECO:0000313" key="3">
    <source>
        <dbReference type="Proteomes" id="UP000192708"/>
    </source>
</evidence>
<gene>
    <name evidence="2" type="ORF">SAMN06296008_10759</name>
</gene>
<feature type="domain" description="CoA-binding" evidence="1">
    <location>
        <begin position="8"/>
        <end position="101"/>
    </location>
</feature>
<dbReference type="InterPro" id="IPR036291">
    <property type="entry name" value="NAD(P)-bd_dom_sf"/>
</dbReference>
<dbReference type="PANTHER" id="PTHR33303:SF2">
    <property type="entry name" value="COA-BINDING DOMAIN-CONTAINING PROTEIN"/>
    <property type="match status" value="1"/>
</dbReference>
<dbReference type="Gene3D" id="3.40.50.720">
    <property type="entry name" value="NAD(P)-binding Rossmann-like Domain"/>
    <property type="match status" value="1"/>
</dbReference>
<dbReference type="InterPro" id="IPR003781">
    <property type="entry name" value="CoA-bd"/>
</dbReference>
<dbReference type="Pfam" id="PF13380">
    <property type="entry name" value="CoA_binding_2"/>
    <property type="match status" value="1"/>
</dbReference>
<dbReference type="AlphaFoldDB" id="A0A1W2A3H6"/>
<dbReference type="SMART" id="SM00881">
    <property type="entry name" value="CoA_binding"/>
    <property type="match status" value="1"/>
</dbReference>
<dbReference type="SUPFAM" id="SSF51735">
    <property type="entry name" value="NAD(P)-binding Rossmann-fold domains"/>
    <property type="match status" value="1"/>
</dbReference>
<reference evidence="2 3" key="1">
    <citation type="submission" date="2017-04" db="EMBL/GenBank/DDBJ databases">
        <authorList>
            <person name="Afonso C.L."/>
            <person name="Miller P.J."/>
            <person name="Scott M.A."/>
            <person name="Spackman E."/>
            <person name="Goraichik I."/>
            <person name="Dimitrov K.M."/>
            <person name="Suarez D.L."/>
            <person name="Swayne D.E."/>
        </authorList>
    </citation>
    <scope>NUCLEOTIDE SEQUENCE [LARGE SCALE GENOMIC DNA]</scope>
    <source>
        <strain evidence="2 3">VK13</strain>
    </source>
</reference>
<dbReference type="PANTHER" id="PTHR33303">
    <property type="entry name" value="CYTOPLASMIC PROTEIN-RELATED"/>
    <property type="match status" value="1"/>
</dbReference>
<dbReference type="STRING" id="1938817.SAMN06296008_10759"/>
<proteinExistence type="predicted"/>
<evidence type="ECO:0000313" key="2">
    <source>
        <dbReference type="EMBL" id="SMC54981.1"/>
    </source>
</evidence>
<protein>
    <recommendedName>
        <fullName evidence="1">CoA-binding domain-containing protein</fullName>
    </recommendedName>
</protein>
<keyword evidence="3" id="KW-1185">Reference proteome</keyword>
<dbReference type="OrthoDB" id="9804695at2"/>